<evidence type="ECO:0000256" key="2">
    <source>
        <dbReference type="ARBA" id="ARBA00022737"/>
    </source>
</evidence>
<dbReference type="RefSeq" id="WP_202999930.1">
    <property type="nucleotide sequence ID" value="NZ_JADWYU010000136.1"/>
</dbReference>
<evidence type="ECO:0000256" key="3">
    <source>
        <dbReference type="ARBA" id="ARBA00022741"/>
    </source>
</evidence>
<keyword evidence="1 5" id="KW-0853">WD repeat</keyword>
<dbReference type="InterPro" id="IPR020472">
    <property type="entry name" value="WD40_PAC1"/>
</dbReference>
<name>A0A937RHA4_9ACTN</name>
<evidence type="ECO:0000256" key="5">
    <source>
        <dbReference type="PROSITE-ProRule" id="PRU00221"/>
    </source>
</evidence>
<dbReference type="PROSITE" id="PS50082">
    <property type="entry name" value="WD_REPEATS_2"/>
    <property type="match status" value="7"/>
</dbReference>
<keyword evidence="3 6" id="KW-0547">Nucleotide-binding</keyword>
<evidence type="ECO:0000256" key="4">
    <source>
        <dbReference type="ARBA" id="ARBA00022840"/>
    </source>
</evidence>
<evidence type="ECO:0000256" key="6">
    <source>
        <dbReference type="PROSITE-ProRule" id="PRU10141"/>
    </source>
</evidence>
<organism evidence="9 10">
    <name type="scientific">Frankia nepalensis</name>
    <dbReference type="NCBI Taxonomy" id="1836974"/>
    <lineage>
        <taxon>Bacteria</taxon>
        <taxon>Bacillati</taxon>
        <taxon>Actinomycetota</taxon>
        <taxon>Actinomycetes</taxon>
        <taxon>Frankiales</taxon>
        <taxon>Frankiaceae</taxon>
        <taxon>Frankia</taxon>
    </lineage>
</organism>
<dbReference type="PRINTS" id="PR00320">
    <property type="entry name" value="GPROTEINBRPT"/>
</dbReference>
<dbReference type="PANTHER" id="PTHR19848:SF8">
    <property type="entry name" value="F-BOX AND WD REPEAT DOMAIN CONTAINING 7"/>
    <property type="match status" value="1"/>
</dbReference>
<dbReference type="InterPro" id="IPR008271">
    <property type="entry name" value="Ser/Thr_kinase_AS"/>
</dbReference>
<feature type="repeat" description="WD" evidence="5">
    <location>
        <begin position="620"/>
        <end position="661"/>
    </location>
</feature>
<evidence type="ECO:0000259" key="8">
    <source>
        <dbReference type="PROSITE" id="PS50011"/>
    </source>
</evidence>
<dbReference type="AlphaFoldDB" id="A0A937RHA4"/>
<feature type="repeat" description="WD" evidence="5">
    <location>
        <begin position="528"/>
        <end position="569"/>
    </location>
</feature>
<protein>
    <submittedName>
        <fullName evidence="9">Protein kinase</fullName>
    </submittedName>
</protein>
<dbReference type="InterPro" id="IPR000719">
    <property type="entry name" value="Prot_kinase_dom"/>
</dbReference>
<feature type="transmembrane region" description="Helical" evidence="7">
    <location>
        <begin position="358"/>
        <end position="377"/>
    </location>
</feature>
<feature type="repeat" description="WD" evidence="5">
    <location>
        <begin position="574"/>
        <end position="615"/>
    </location>
</feature>
<dbReference type="PROSITE" id="PS50294">
    <property type="entry name" value="WD_REPEATS_REGION"/>
    <property type="match status" value="7"/>
</dbReference>
<accession>A0A937RHA4</accession>
<reference evidence="9" key="1">
    <citation type="submission" date="2020-12" db="EMBL/GenBank/DDBJ databases">
        <title>Genomic characterization of non-nitrogen-fixing Frankia strains.</title>
        <authorList>
            <person name="Carlos-Shanley C."/>
            <person name="Guerra T."/>
            <person name="Hahn D."/>
        </authorList>
    </citation>
    <scope>NUCLEOTIDE SEQUENCE</scope>
    <source>
        <strain evidence="9">CN6</strain>
    </source>
</reference>
<dbReference type="Gene3D" id="2.130.10.10">
    <property type="entry name" value="YVTN repeat-like/Quinoprotein amine dehydrogenase"/>
    <property type="match status" value="3"/>
</dbReference>
<keyword evidence="4 6" id="KW-0067">ATP-binding</keyword>
<feature type="domain" description="Protein kinase" evidence="8">
    <location>
        <begin position="22"/>
        <end position="282"/>
    </location>
</feature>
<proteinExistence type="predicted"/>
<keyword evidence="9" id="KW-0808">Transferase</keyword>
<feature type="repeat" description="WD" evidence="5">
    <location>
        <begin position="666"/>
        <end position="706"/>
    </location>
</feature>
<sequence>MAEAFRQVIIDRGRVAAALPGYKIGAQLGAGGFGLVVVGRHKRLRRDVAIKVIPAEAAMVGGEFTSEAEMLASLDHPHIVRVHDYLEADGLGLIVMELLGGGTLTSRWRDLSQPEICAVGLAIAAGLAHAHERGILHRDIKMANVLFDTAGMAKLGDFGIARMFTGSGVTGAPHGAGTPLYMAPEQIAGGRLSPATDLYALGVVLYQLLTGAPPFDPTLSPPQLWHQHLTSPPPPVHGVPRRVTDVVLRTLAKDPADRYPDADSFAAALAAAAVAVYGPAWLADTGLPLQLTDPVRHVAVPSLPTIPPRTTGSSARPRRATADALLATPATTGTGAAGGLPPGTRRRRGALRSRRGKLLLVAAALVVTAASLLVVLLRGGQATGPLAATLIGHNGSVSSVAFSSDGVLLATASDDHTARLWDTSSRGSVDRPLATLTGHGDWVNAATFSPDGRLLATASDDHTARLWDTSSRGSVDRPLAVLIGHTDLVYDAAFSPDGRLLATASYDGTALLWDTSRRGSIAQPLATFAGHTDWVDNVAFSPDGGLLATASYDGTVQLWTTSSRGNVTRPLTTLTGHSDGIYDVAFSPDGRLLATTDGTGSTRLWDTSSRGTVDRAPAILLGYGDWILDVTFSPDGRLLATASDGGNAQLWSASSRGALDRPLATLTGHTGAVNSVMFSPDGRLLATGDNSNARLWSTSSRGSVDQPLATLTGPTETPDDAVSGSHRSVAFSPDGRLLATATGVDGTARLWYVDAVD</sequence>
<dbReference type="PROSITE" id="PS00108">
    <property type="entry name" value="PROTEIN_KINASE_ST"/>
    <property type="match status" value="1"/>
</dbReference>
<keyword evidence="9" id="KW-0418">Kinase</keyword>
<dbReference type="GO" id="GO:0005524">
    <property type="term" value="F:ATP binding"/>
    <property type="evidence" value="ECO:0007669"/>
    <property type="project" value="UniProtKB-UniRule"/>
</dbReference>
<dbReference type="Gene3D" id="1.10.510.10">
    <property type="entry name" value="Transferase(Phosphotransferase) domain 1"/>
    <property type="match status" value="1"/>
</dbReference>
<dbReference type="PROSITE" id="PS50011">
    <property type="entry name" value="PROTEIN_KINASE_DOM"/>
    <property type="match status" value="1"/>
</dbReference>
<dbReference type="InterPro" id="IPR036322">
    <property type="entry name" value="WD40_repeat_dom_sf"/>
</dbReference>
<evidence type="ECO:0000313" key="9">
    <source>
        <dbReference type="EMBL" id="MBL7630187.1"/>
    </source>
</evidence>
<dbReference type="GO" id="GO:0004672">
    <property type="term" value="F:protein kinase activity"/>
    <property type="evidence" value="ECO:0007669"/>
    <property type="project" value="InterPro"/>
</dbReference>
<evidence type="ECO:0000256" key="7">
    <source>
        <dbReference type="SAM" id="Phobius"/>
    </source>
</evidence>
<feature type="binding site" evidence="6">
    <location>
        <position position="51"/>
    </location>
    <ligand>
        <name>ATP</name>
        <dbReference type="ChEBI" id="CHEBI:30616"/>
    </ligand>
</feature>
<dbReference type="CDD" id="cd00200">
    <property type="entry name" value="WD40"/>
    <property type="match status" value="1"/>
</dbReference>
<dbReference type="SMART" id="SM00220">
    <property type="entry name" value="S_TKc"/>
    <property type="match status" value="1"/>
</dbReference>
<dbReference type="PANTHER" id="PTHR19848">
    <property type="entry name" value="WD40 REPEAT PROTEIN"/>
    <property type="match status" value="1"/>
</dbReference>
<dbReference type="SUPFAM" id="SSF56112">
    <property type="entry name" value="Protein kinase-like (PK-like)"/>
    <property type="match status" value="1"/>
</dbReference>
<dbReference type="SMART" id="SM00320">
    <property type="entry name" value="WD40"/>
    <property type="match status" value="8"/>
</dbReference>
<dbReference type="CDD" id="cd14014">
    <property type="entry name" value="STKc_PknB_like"/>
    <property type="match status" value="1"/>
</dbReference>
<dbReference type="Proteomes" id="UP000604475">
    <property type="component" value="Unassembled WGS sequence"/>
</dbReference>
<comment type="caution">
    <text evidence="9">The sequence shown here is derived from an EMBL/GenBank/DDBJ whole genome shotgun (WGS) entry which is preliminary data.</text>
</comment>
<dbReference type="Pfam" id="PF00069">
    <property type="entry name" value="Pkinase"/>
    <property type="match status" value="1"/>
</dbReference>
<dbReference type="InterPro" id="IPR015943">
    <property type="entry name" value="WD40/YVTN_repeat-like_dom_sf"/>
</dbReference>
<feature type="repeat" description="WD" evidence="5">
    <location>
        <begin position="390"/>
        <end position="431"/>
    </location>
</feature>
<dbReference type="PROSITE" id="PS00107">
    <property type="entry name" value="PROTEIN_KINASE_ATP"/>
    <property type="match status" value="1"/>
</dbReference>
<dbReference type="EMBL" id="JAEACQ010000243">
    <property type="protein sequence ID" value="MBL7630187.1"/>
    <property type="molecule type" value="Genomic_DNA"/>
</dbReference>
<keyword evidence="10" id="KW-1185">Reference proteome</keyword>
<feature type="repeat" description="WD" evidence="5">
    <location>
        <begin position="436"/>
        <end position="477"/>
    </location>
</feature>
<keyword evidence="7" id="KW-1133">Transmembrane helix</keyword>
<feature type="repeat" description="WD" evidence="5">
    <location>
        <begin position="482"/>
        <end position="523"/>
    </location>
</feature>
<keyword evidence="2" id="KW-0677">Repeat</keyword>
<keyword evidence="7" id="KW-0472">Membrane</keyword>
<dbReference type="InterPro" id="IPR001680">
    <property type="entry name" value="WD40_rpt"/>
</dbReference>
<dbReference type="Pfam" id="PF00400">
    <property type="entry name" value="WD40"/>
    <property type="match status" value="8"/>
</dbReference>
<dbReference type="InterPro" id="IPR019775">
    <property type="entry name" value="WD40_repeat_CS"/>
</dbReference>
<keyword evidence="7" id="KW-0812">Transmembrane</keyword>
<evidence type="ECO:0000313" key="10">
    <source>
        <dbReference type="Proteomes" id="UP000604475"/>
    </source>
</evidence>
<gene>
    <name evidence="9" type="ORF">I7412_24085</name>
</gene>
<dbReference type="SUPFAM" id="SSF50978">
    <property type="entry name" value="WD40 repeat-like"/>
    <property type="match status" value="1"/>
</dbReference>
<dbReference type="PROSITE" id="PS00678">
    <property type="entry name" value="WD_REPEATS_1"/>
    <property type="match status" value="2"/>
</dbReference>
<evidence type="ECO:0000256" key="1">
    <source>
        <dbReference type="ARBA" id="ARBA00022574"/>
    </source>
</evidence>
<dbReference type="InterPro" id="IPR017441">
    <property type="entry name" value="Protein_kinase_ATP_BS"/>
</dbReference>
<dbReference type="InterPro" id="IPR011009">
    <property type="entry name" value="Kinase-like_dom_sf"/>
</dbReference>